<comment type="caution">
    <text evidence="2">The sequence shown here is derived from an EMBL/GenBank/DDBJ whole genome shotgun (WGS) entry which is preliminary data.</text>
</comment>
<evidence type="ECO:0000313" key="3">
    <source>
        <dbReference type="Proteomes" id="UP001174997"/>
    </source>
</evidence>
<feature type="compositionally biased region" description="Low complexity" evidence="1">
    <location>
        <begin position="140"/>
        <end position="149"/>
    </location>
</feature>
<reference evidence="2" key="1">
    <citation type="submission" date="2023-06" db="EMBL/GenBank/DDBJ databases">
        <title>Genome-scale phylogeny and comparative genomics of the fungal order Sordariales.</title>
        <authorList>
            <consortium name="Lawrence Berkeley National Laboratory"/>
            <person name="Hensen N."/>
            <person name="Bonometti L."/>
            <person name="Westerberg I."/>
            <person name="Brannstrom I.O."/>
            <person name="Guillou S."/>
            <person name="Cros-Aarteil S."/>
            <person name="Calhoun S."/>
            <person name="Haridas S."/>
            <person name="Kuo A."/>
            <person name="Mondo S."/>
            <person name="Pangilinan J."/>
            <person name="Riley R."/>
            <person name="Labutti K."/>
            <person name="Andreopoulos B."/>
            <person name="Lipzen A."/>
            <person name="Chen C."/>
            <person name="Yanf M."/>
            <person name="Daum C."/>
            <person name="Ng V."/>
            <person name="Clum A."/>
            <person name="Steindorff A."/>
            <person name="Ohm R."/>
            <person name="Martin F."/>
            <person name="Silar P."/>
            <person name="Natvig D."/>
            <person name="Lalanne C."/>
            <person name="Gautier V."/>
            <person name="Ament-Velasquez S.L."/>
            <person name="Kruys A."/>
            <person name="Hutchinson M.I."/>
            <person name="Powell A.J."/>
            <person name="Barry K."/>
            <person name="Miller A.N."/>
            <person name="Grigoriev I.V."/>
            <person name="Debuchy R."/>
            <person name="Gladieux P."/>
            <person name="Thoren M.H."/>
            <person name="Johannesson H."/>
        </authorList>
    </citation>
    <scope>NUCLEOTIDE SEQUENCE</scope>
    <source>
        <strain evidence="2">CBS 307.81</strain>
    </source>
</reference>
<protein>
    <submittedName>
        <fullName evidence="2">Uncharacterized protein</fullName>
    </submittedName>
</protein>
<feature type="compositionally biased region" description="Low complexity" evidence="1">
    <location>
        <begin position="268"/>
        <end position="287"/>
    </location>
</feature>
<feature type="compositionally biased region" description="Pro residues" evidence="1">
    <location>
        <begin position="481"/>
        <end position="493"/>
    </location>
</feature>
<feature type="region of interest" description="Disordered" evidence="1">
    <location>
        <begin position="109"/>
        <end position="287"/>
    </location>
</feature>
<feature type="compositionally biased region" description="Polar residues" evidence="1">
    <location>
        <begin position="468"/>
        <end position="477"/>
    </location>
</feature>
<organism evidence="2 3">
    <name type="scientific">Cercophora samala</name>
    <dbReference type="NCBI Taxonomy" id="330535"/>
    <lineage>
        <taxon>Eukaryota</taxon>
        <taxon>Fungi</taxon>
        <taxon>Dikarya</taxon>
        <taxon>Ascomycota</taxon>
        <taxon>Pezizomycotina</taxon>
        <taxon>Sordariomycetes</taxon>
        <taxon>Sordariomycetidae</taxon>
        <taxon>Sordariales</taxon>
        <taxon>Lasiosphaeriaceae</taxon>
        <taxon>Cercophora</taxon>
    </lineage>
</organism>
<feature type="region of interest" description="Disordered" evidence="1">
    <location>
        <begin position="1"/>
        <end position="21"/>
    </location>
</feature>
<name>A0AA39Z8K1_9PEZI</name>
<feature type="region of interest" description="Disordered" evidence="1">
    <location>
        <begin position="463"/>
        <end position="497"/>
    </location>
</feature>
<sequence>MAGPFQTWSPNLSGSKATKIPRRLVEVPKDQEELLNRSDSWHRVHVPAAILAAIKASHAETQPRSPVTTELSQSAAAPVHTWSPSLLSDNAATIPRQLVDIPRDQDEFLGRTDAYSSPQIPSKLSDHVKTSLQSSRHRPVVVVPSSPTPATQQPKEPQLAAVAELPLSSSSSDSSEYEAEIEIPRAPPVRTDAQQPDLSALKIPIPPGPTPPSAQVIPSTYPEPSATVSPPKPKRQRLMKNVAASLNPADVSMQSTRPSILSLPKPVSSPQPADSSLPPSSSVPASPMAIRTHPAIQPAAVPSMVLRGGGLLESSGSSDRPPPNVPASQDPYNVFKEAYPDYDGSLGDFVRAVLSLIPLQKQNTIPQCILDDYVRVFSGDYLEYIAQLSEDQKPLTTWRWYCKYVPRPLYRKEVLSSDRLKDIRRRYPDKVCEIEAQTTPIQSTVQPPGLQQIQRWNAFSTPAPARAQQHNVQHDQASSPPLLPDSPPTPPNFAPSNIATRSSIHVAELASDPISTAEDQPFEIHSRPSTRRSTGAIGPASKFISASARQSHTQSTRPVNMSASRLSSSSGRFDTQVNFASLETGMSGNSIWDHEDDAMGSVEERLDKEAMDDAPSPSLQSSAEGALQQTAVGISKSRIEYRVLDEGVIGVTKRPWETMDDPEEQQTVQQQCFATFLSEMWGPHHNKDREVRSVM</sequence>
<keyword evidence="3" id="KW-1185">Reference proteome</keyword>
<feature type="compositionally biased region" description="Polar residues" evidence="1">
    <location>
        <begin position="547"/>
        <end position="561"/>
    </location>
</feature>
<dbReference type="Proteomes" id="UP001174997">
    <property type="component" value="Unassembled WGS sequence"/>
</dbReference>
<accession>A0AA39Z8K1</accession>
<evidence type="ECO:0000313" key="2">
    <source>
        <dbReference type="EMBL" id="KAK0666135.1"/>
    </source>
</evidence>
<feature type="compositionally biased region" description="Polar residues" evidence="1">
    <location>
        <begin position="60"/>
        <end position="75"/>
    </location>
</feature>
<feature type="region of interest" description="Disordered" evidence="1">
    <location>
        <begin position="607"/>
        <end position="627"/>
    </location>
</feature>
<feature type="region of interest" description="Disordered" evidence="1">
    <location>
        <begin position="513"/>
        <end position="569"/>
    </location>
</feature>
<proteinExistence type="predicted"/>
<feature type="region of interest" description="Disordered" evidence="1">
    <location>
        <begin position="57"/>
        <end position="87"/>
    </location>
</feature>
<feature type="compositionally biased region" description="Polar residues" evidence="1">
    <location>
        <begin position="1"/>
        <end position="16"/>
    </location>
</feature>
<evidence type="ECO:0000256" key="1">
    <source>
        <dbReference type="SAM" id="MobiDB-lite"/>
    </source>
</evidence>
<dbReference type="EMBL" id="JAULSY010000094">
    <property type="protein sequence ID" value="KAK0666135.1"/>
    <property type="molecule type" value="Genomic_DNA"/>
</dbReference>
<feature type="compositionally biased region" description="Polar residues" evidence="1">
    <location>
        <begin position="617"/>
        <end position="627"/>
    </location>
</feature>
<feature type="region of interest" description="Disordered" evidence="1">
    <location>
        <begin position="310"/>
        <end position="331"/>
    </location>
</feature>
<dbReference type="AlphaFoldDB" id="A0AA39Z8K1"/>
<gene>
    <name evidence="2" type="ORF">QBC41DRAFT_305493</name>
</gene>